<sequence length="375" mass="37104">MALGTFAVGTDAFVLAAFLPSMAAGLRVSQAAAGQAITVFAIAYALLAPVVATLTARLERRTLLVGALGVLALANLGSALSPSLSVLLVTRVLAAVGAAAYTPNAGAVGAALVRPEQRARALAVVIGGLTVATALGVPLGGVASHWLGWRSALALVAALCLLAGVGVAAIMPRLPGNPRVPLRDRLAALRRPGVLAVLPLTVLGMAACYTVYAYAVPTLHAVGVPTADGTLMLFLYGLGAVLGNLLAGVVTDRWGAVRLLTGAYVAMGGSLALLGGIAAHGGGAELAVGLLVLLWGGSSWSQTPPQQHRLIAAAPSEAPLLVSLNSSAIYLGISAGTGLGGLALAHGPAAAYGLGAVLAVVAMAFLTVTGRGRKG</sequence>
<dbReference type="PANTHER" id="PTHR43124:SF10">
    <property type="entry name" value="PURINE EFFLUX PUMP PBUE"/>
    <property type="match status" value="1"/>
</dbReference>
<feature type="domain" description="Major facilitator superfamily (MFS) profile" evidence="7">
    <location>
        <begin position="1"/>
        <end position="374"/>
    </location>
</feature>
<keyword evidence="9" id="KW-1185">Reference proteome</keyword>
<evidence type="ECO:0000256" key="4">
    <source>
        <dbReference type="ARBA" id="ARBA00022989"/>
    </source>
</evidence>
<evidence type="ECO:0000256" key="5">
    <source>
        <dbReference type="ARBA" id="ARBA00023136"/>
    </source>
</evidence>
<evidence type="ECO:0000256" key="6">
    <source>
        <dbReference type="SAM" id="Phobius"/>
    </source>
</evidence>
<evidence type="ECO:0000259" key="7">
    <source>
        <dbReference type="PROSITE" id="PS50850"/>
    </source>
</evidence>
<feature type="transmembrane region" description="Helical" evidence="6">
    <location>
        <begin position="92"/>
        <end position="113"/>
    </location>
</feature>
<protein>
    <submittedName>
        <fullName evidence="8">MFS transporter</fullName>
    </submittedName>
</protein>
<dbReference type="PANTHER" id="PTHR43124">
    <property type="entry name" value="PURINE EFFLUX PUMP PBUE"/>
    <property type="match status" value="1"/>
</dbReference>
<feature type="transmembrane region" description="Helical" evidence="6">
    <location>
        <begin position="232"/>
        <end position="250"/>
    </location>
</feature>
<organism evidence="8 9">
    <name type="scientific">Streptomyces incarnatus</name>
    <dbReference type="NCBI Taxonomy" id="665007"/>
    <lineage>
        <taxon>Bacteria</taxon>
        <taxon>Bacillati</taxon>
        <taxon>Actinomycetota</taxon>
        <taxon>Actinomycetes</taxon>
        <taxon>Kitasatosporales</taxon>
        <taxon>Streptomycetaceae</taxon>
        <taxon>Streptomyces</taxon>
    </lineage>
</organism>
<keyword evidence="4 6" id="KW-1133">Transmembrane helix</keyword>
<keyword evidence="5 6" id="KW-0472">Membrane</keyword>
<dbReference type="Gene3D" id="1.20.1250.20">
    <property type="entry name" value="MFS general substrate transporter like domains"/>
    <property type="match status" value="1"/>
</dbReference>
<keyword evidence="3 6" id="KW-0812">Transmembrane</keyword>
<feature type="transmembrane region" description="Helical" evidence="6">
    <location>
        <begin position="349"/>
        <end position="368"/>
    </location>
</feature>
<dbReference type="CDD" id="cd17324">
    <property type="entry name" value="MFS_NepI_like"/>
    <property type="match status" value="1"/>
</dbReference>
<comment type="subcellular location">
    <subcellularLocation>
        <location evidence="1">Cell membrane</location>
        <topology evidence="1">Multi-pass membrane protein</topology>
    </subcellularLocation>
</comment>
<feature type="transmembrane region" description="Helical" evidence="6">
    <location>
        <begin position="32"/>
        <end position="56"/>
    </location>
</feature>
<proteinExistence type="predicted"/>
<evidence type="ECO:0000256" key="2">
    <source>
        <dbReference type="ARBA" id="ARBA00022475"/>
    </source>
</evidence>
<evidence type="ECO:0000313" key="8">
    <source>
        <dbReference type="EMBL" id="AKJ13274.1"/>
    </source>
</evidence>
<name>A0ABN4GN99_9ACTN</name>
<reference evidence="8 9" key="1">
    <citation type="journal article" date="2015" name="ISME J.">
        <title>Draft Genome Sequence of Streptomyces incarnatus NRRL8089, which Produces the Nucleoside Antibiotic Sinefungin.</title>
        <authorList>
            <person name="Oshima K."/>
            <person name="Hattori M."/>
            <person name="Shimizu H."/>
            <person name="Fukuda K."/>
            <person name="Nemoto M."/>
            <person name="Inagaki K."/>
            <person name="Tamura T."/>
        </authorList>
    </citation>
    <scope>NUCLEOTIDE SEQUENCE [LARGE SCALE GENOMIC DNA]</scope>
    <source>
        <strain evidence="8 9">NRRL 8089</strain>
    </source>
</reference>
<dbReference type="InterPro" id="IPR020846">
    <property type="entry name" value="MFS_dom"/>
</dbReference>
<accession>A0ABN4GN99</accession>
<feature type="transmembrane region" description="Helical" evidence="6">
    <location>
        <begin position="122"/>
        <end position="146"/>
    </location>
</feature>
<dbReference type="PROSITE" id="PS50850">
    <property type="entry name" value="MFS"/>
    <property type="match status" value="1"/>
</dbReference>
<keyword evidence="2" id="KW-1003">Cell membrane</keyword>
<feature type="transmembrane region" description="Helical" evidence="6">
    <location>
        <begin position="271"/>
        <end position="295"/>
    </location>
</feature>
<gene>
    <name evidence="8" type="ORF">ABB07_25545</name>
</gene>
<dbReference type="EMBL" id="CP011497">
    <property type="protein sequence ID" value="AKJ13274.1"/>
    <property type="molecule type" value="Genomic_DNA"/>
</dbReference>
<dbReference type="InterPro" id="IPR050189">
    <property type="entry name" value="MFS_Efflux_Transporters"/>
</dbReference>
<evidence type="ECO:0000256" key="3">
    <source>
        <dbReference type="ARBA" id="ARBA00022692"/>
    </source>
</evidence>
<feature type="transmembrane region" description="Helical" evidence="6">
    <location>
        <begin position="152"/>
        <end position="171"/>
    </location>
</feature>
<dbReference type="SUPFAM" id="SSF103473">
    <property type="entry name" value="MFS general substrate transporter"/>
    <property type="match status" value="1"/>
</dbReference>
<feature type="transmembrane region" description="Helical" evidence="6">
    <location>
        <begin position="192"/>
        <end position="212"/>
    </location>
</feature>
<evidence type="ECO:0000256" key="1">
    <source>
        <dbReference type="ARBA" id="ARBA00004651"/>
    </source>
</evidence>
<dbReference type="Pfam" id="PF07690">
    <property type="entry name" value="MFS_1"/>
    <property type="match status" value="1"/>
</dbReference>
<dbReference type="InterPro" id="IPR011701">
    <property type="entry name" value="MFS"/>
</dbReference>
<feature type="transmembrane region" description="Helical" evidence="6">
    <location>
        <begin position="63"/>
        <end position="80"/>
    </location>
</feature>
<dbReference type="Proteomes" id="UP000035366">
    <property type="component" value="Chromosome"/>
</dbReference>
<evidence type="ECO:0000313" key="9">
    <source>
        <dbReference type="Proteomes" id="UP000035366"/>
    </source>
</evidence>
<dbReference type="InterPro" id="IPR036259">
    <property type="entry name" value="MFS_trans_sf"/>
</dbReference>